<dbReference type="PANTHER" id="PTHR11274:SF0">
    <property type="entry name" value="GENERAL TRANSCRIPTION AND DNA REPAIR FACTOR IIH HELICASE SUBUNIT XPB"/>
    <property type="match status" value="1"/>
</dbReference>
<gene>
    <name evidence="6" type="ORF">IV59_GL001570</name>
</gene>
<dbReference type="SMART" id="SM00487">
    <property type="entry name" value="DEXDc"/>
    <property type="match status" value="1"/>
</dbReference>
<comment type="caution">
    <text evidence="6">The sequence shown here is derived from an EMBL/GenBank/DDBJ whole genome shotgun (WGS) entry which is preliminary data.</text>
</comment>
<organism evidence="6 7">
    <name type="scientific">Paucilactobacillus hokkaidonensis</name>
    <dbReference type="NCBI Taxonomy" id="1193095"/>
    <lineage>
        <taxon>Bacteria</taxon>
        <taxon>Bacillati</taxon>
        <taxon>Bacillota</taxon>
        <taxon>Bacilli</taxon>
        <taxon>Lactobacillales</taxon>
        <taxon>Lactobacillaceae</taxon>
        <taxon>Paucilactobacillus</taxon>
    </lineage>
</organism>
<dbReference type="RefSeq" id="WP_052467223.1">
    <property type="nucleotide sequence ID" value="NZ_JQCH01000037.1"/>
</dbReference>
<dbReference type="CDD" id="cd17926">
    <property type="entry name" value="DEXHc_RE"/>
    <property type="match status" value="1"/>
</dbReference>
<sequence>MKNETTGIISARTGFGKTILGIALVADRKVSTLILVHTTQLAEQWNTALEQFLDIKNEPFLEYTPKGRIKKKPKIGLMYDQKFKRSGNVDVTTFQSLVKRKDLDAILSDYGMVIIDEAHHVAAKTYEHLIEKIPAKYIYGFSATVKRSDGLEKITYMRIGDIRFETAKTDEKYLNSVNYVLHSRFTSMNEFGNEALDNTINENYELIVNSKERNEQIVDDIKQNYHDKRHIIV</sequence>
<keyword evidence="2" id="KW-0378">Hydrolase</keyword>
<evidence type="ECO:0000256" key="1">
    <source>
        <dbReference type="ARBA" id="ARBA00022741"/>
    </source>
</evidence>
<dbReference type="InterPro" id="IPR027417">
    <property type="entry name" value="P-loop_NTPase"/>
</dbReference>
<evidence type="ECO:0000313" key="6">
    <source>
        <dbReference type="EMBL" id="KRO07984.1"/>
    </source>
</evidence>
<evidence type="ECO:0000256" key="3">
    <source>
        <dbReference type="ARBA" id="ARBA00022806"/>
    </source>
</evidence>
<protein>
    <submittedName>
        <fullName evidence="6">Helicase protein</fullName>
    </submittedName>
</protein>
<dbReference type="InterPro" id="IPR006935">
    <property type="entry name" value="Helicase/UvrB_N"/>
</dbReference>
<dbReference type="SUPFAM" id="SSF52540">
    <property type="entry name" value="P-loop containing nucleoside triphosphate hydrolases"/>
    <property type="match status" value="1"/>
</dbReference>
<dbReference type="Proteomes" id="UP000051884">
    <property type="component" value="Unassembled WGS sequence"/>
</dbReference>
<evidence type="ECO:0000256" key="4">
    <source>
        <dbReference type="ARBA" id="ARBA00022840"/>
    </source>
</evidence>
<dbReference type="GO" id="GO:0004386">
    <property type="term" value="F:helicase activity"/>
    <property type="evidence" value="ECO:0007669"/>
    <property type="project" value="UniProtKB-KW"/>
</dbReference>
<reference evidence="6 7" key="1">
    <citation type="journal article" date="2015" name="Genome Announc.">
        <title>Expanding the biotechnology potential of lactobacilli through comparative genomics of 213 strains and associated genera.</title>
        <authorList>
            <person name="Sun Z."/>
            <person name="Harris H.M."/>
            <person name="McCann A."/>
            <person name="Guo C."/>
            <person name="Argimon S."/>
            <person name="Zhang W."/>
            <person name="Yang X."/>
            <person name="Jeffery I.B."/>
            <person name="Cooney J.C."/>
            <person name="Kagawa T.F."/>
            <person name="Liu W."/>
            <person name="Song Y."/>
            <person name="Salvetti E."/>
            <person name="Wrobel A."/>
            <person name="Rasinkangas P."/>
            <person name="Parkhill J."/>
            <person name="Rea M.C."/>
            <person name="O'Sullivan O."/>
            <person name="Ritari J."/>
            <person name="Douillard F.P."/>
            <person name="Paul Ross R."/>
            <person name="Yang R."/>
            <person name="Briner A.E."/>
            <person name="Felis G.E."/>
            <person name="de Vos W.M."/>
            <person name="Barrangou R."/>
            <person name="Klaenhammer T.R."/>
            <person name="Caufield P.W."/>
            <person name="Cui Y."/>
            <person name="Zhang H."/>
            <person name="O'Toole P.W."/>
        </authorList>
    </citation>
    <scope>NUCLEOTIDE SEQUENCE [LARGE SCALE GENOMIC DNA]</scope>
    <source>
        <strain evidence="6 7">DSM 26202</strain>
    </source>
</reference>
<evidence type="ECO:0000256" key="2">
    <source>
        <dbReference type="ARBA" id="ARBA00022801"/>
    </source>
</evidence>
<keyword evidence="3 6" id="KW-0347">Helicase</keyword>
<dbReference type="PANTHER" id="PTHR11274">
    <property type="entry name" value="RAD25/XP-B DNA REPAIR HELICASE"/>
    <property type="match status" value="1"/>
</dbReference>
<proteinExistence type="predicted"/>
<evidence type="ECO:0000259" key="5">
    <source>
        <dbReference type="PROSITE" id="PS51192"/>
    </source>
</evidence>
<name>A0ABR5Q384_9LACO</name>
<dbReference type="Gene3D" id="3.40.50.300">
    <property type="entry name" value="P-loop containing nucleotide triphosphate hydrolases"/>
    <property type="match status" value="1"/>
</dbReference>
<dbReference type="Pfam" id="PF04851">
    <property type="entry name" value="ResIII"/>
    <property type="match status" value="1"/>
</dbReference>
<feature type="domain" description="Helicase ATP-binding" evidence="5">
    <location>
        <begin position="1"/>
        <end position="163"/>
    </location>
</feature>
<evidence type="ECO:0000313" key="7">
    <source>
        <dbReference type="Proteomes" id="UP000051884"/>
    </source>
</evidence>
<keyword evidence="4" id="KW-0067">ATP-binding</keyword>
<keyword evidence="1" id="KW-0547">Nucleotide-binding</keyword>
<accession>A0ABR5Q384</accession>
<dbReference type="EMBL" id="JQCH01000037">
    <property type="protein sequence ID" value="KRO07984.1"/>
    <property type="molecule type" value="Genomic_DNA"/>
</dbReference>
<dbReference type="InterPro" id="IPR014001">
    <property type="entry name" value="Helicase_ATP-bd"/>
</dbReference>
<keyword evidence="7" id="KW-1185">Reference proteome</keyword>
<dbReference type="InterPro" id="IPR050615">
    <property type="entry name" value="ATP-dep_DNA_Helicase"/>
</dbReference>
<dbReference type="PROSITE" id="PS51192">
    <property type="entry name" value="HELICASE_ATP_BIND_1"/>
    <property type="match status" value="1"/>
</dbReference>